<evidence type="ECO:0000256" key="1">
    <source>
        <dbReference type="ARBA" id="ARBA00022559"/>
    </source>
</evidence>
<evidence type="ECO:0000256" key="9">
    <source>
        <dbReference type="ARBA" id="ARBA00065226"/>
    </source>
</evidence>
<dbReference type="InterPro" id="IPR024706">
    <property type="entry name" value="Peroxiredoxin_AhpC-typ"/>
</dbReference>
<keyword evidence="1 16" id="KW-0575">Peroxidase</keyword>
<accession>W6K4T3</accession>
<evidence type="ECO:0000256" key="3">
    <source>
        <dbReference type="ARBA" id="ARBA00023002"/>
    </source>
</evidence>
<name>W6K4T3_9MICO</name>
<dbReference type="EMBL" id="CAJA01000509">
    <property type="protein sequence ID" value="CCH75564.1"/>
    <property type="molecule type" value="Genomic_DNA"/>
</dbReference>
<evidence type="ECO:0000256" key="2">
    <source>
        <dbReference type="ARBA" id="ARBA00022862"/>
    </source>
</evidence>
<dbReference type="Gene3D" id="3.40.30.10">
    <property type="entry name" value="Glutaredoxin"/>
    <property type="match status" value="1"/>
</dbReference>
<comment type="function">
    <text evidence="7">Thiol-specific peroxidase that catalyzes the reduction of hydrogen peroxide and organic hydroperoxides to water and alcohols, respectively. Plays a role in cell protection against oxidative stress by detoxifying peroxides. May represent an important antioxidant defense against cytotoxic peroxides, especially peroxynitrite, which can be formed by activated macrophages during infection.</text>
</comment>
<evidence type="ECO:0000256" key="8">
    <source>
        <dbReference type="ARBA" id="ARBA00060973"/>
    </source>
</evidence>
<evidence type="ECO:0000259" key="15">
    <source>
        <dbReference type="PROSITE" id="PS51352"/>
    </source>
</evidence>
<dbReference type="Pfam" id="PF00578">
    <property type="entry name" value="AhpC-TSA"/>
    <property type="match status" value="1"/>
</dbReference>
<keyword evidence="3 16" id="KW-0560">Oxidoreductase</keyword>
<evidence type="ECO:0000256" key="11">
    <source>
        <dbReference type="ARBA" id="ARBA00068979"/>
    </source>
</evidence>
<evidence type="ECO:0000256" key="10">
    <source>
        <dbReference type="ARBA" id="ARBA00067009"/>
    </source>
</evidence>
<evidence type="ECO:0000256" key="7">
    <source>
        <dbReference type="ARBA" id="ARBA00056930"/>
    </source>
</evidence>
<dbReference type="AlphaFoldDB" id="W6K4T3"/>
<organism evidence="16 17">
    <name type="scientific">Nostocoides australiense Ben110</name>
    <dbReference type="NCBI Taxonomy" id="1193182"/>
    <lineage>
        <taxon>Bacteria</taxon>
        <taxon>Bacillati</taxon>
        <taxon>Actinomycetota</taxon>
        <taxon>Actinomycetes</taxon>
        <taxon>Micrococcales</taxon>
        <taxon>Intrasporangiaceae</taxon>
        <taxon>Nostocoides</taxon>
    </lineage>
</organism>
<dbReference type="InterPro" id="IPR050455">
    <property type="entry name" value="Tpx_Peroxidase_subfamily"/>
</dbReference>
<dbReference type="PROSITE" id="PS51352">
    <property type="entry name" value="THIOREDOXIN_2"/>
    <property type="match status" value="1"/>
</dbReference>
<dbReference type="OrthoDB" id="9812811at2"/>
<feature type="domain" description="Thioredoxin" evidence="15">
    <location>
        <begin position="7"/>
        <end position="158"/>
    </location>
</feature>
<proteinExistence type="inferred from homology"/>
<dbReference type="InterPro" id="IPR000866">
    <property type="entry name" value="AhpC/TSA"/>
</dbReference>
<evidence type="ECO:0000313" key="16">
    <source>
        <dbReference type="EMBL" id="CCH75564.1"/>
    </source>
</evidence>
<evidence type="ECO:0000256" key="12">
    <source>
        <dbReference type="ARBA" id="ARBA00082991"/>
    </source>
</evidence>
<dbReference type="PANTHER" id="PTHR43110">
    <property type="entry name" value="THIOL PEROXIDASE"/>
    <property type="match status" value="1"/>
</dbReference>
<dbReference type="STRING" id="1193182.BN11_810003"/>
<feature type="active site" description="Cysteine sulfenic acid (-SOH) intermediate; for peroxidase activity" evidence="14">
    <location>
        <position position="50"/>
    </location>
</feature>
<dbReference type="GO" id="GO:0004601">
    <property type="term" value="F:peroxidase activity"/>
    <property type="evidence" value="ECO:0007669"/>
    <property type="project" value="UniProtKB-KW"/>
</dbReference>
<dbReference type="SUPFAM" id="SSF52833">
    <property type="entry name" value="Thioredoxin-like"/>
    <property type="match status" value="1"/>
</dbReference>
<dbReference type="FunFam" id="3.40.30.10:FF:000118">
    <property type="entry name" value="Peroxiredoxin AhpE"/>
    <property type="match status" value="1"/>
</dbReference>
<dbReference type="PIRSF" id="PIRSF000239">
    <property type="entry name" value="AHPC"/>
    <property type="match status" value="1"/>
</dbReference>
<evidence type="ECO:0000256" key="13">
    <source>
        <dbReference type="ARBA" id="ARBA00083736"/>
    </source>
</evidence>
<keyword evidence="17" id="KW-1185">Reference proteome</keyword>
<evidence type="ECO:0000256" key="5">
    <source>
        <dbReference type="ARBA" id="ARBA00032824"/>
    </source>
</evidence>
<dbReference type="InterPro" id="IPR036249">
    <property type="entry name" value="Thioredoxin-like_sf"/>
</dbReference>
<comment type="caution">
    <text evidence="16">The sequence shown here is derived from an EMBL/GenBank/DDBJ whole genome shotgun (WGS) entry which is preliminary data.</text>
</comment>
<dbReference type="PANTHER" id="PTHR43110:SF1">
    <property type="entry name" value="THIOL PEROXIDASE"/>
    <property type="match status" value="1"/>
</dbReference>
<protein>
    <recommendedName>
        <fullName evidence="11">Alkyl hydroperoxide reductase E</fullName>
        <ecNumber evidence="10">1.11.1.29</ecNumber>
    </recommendedName>
    <alternativeName>
        <fullName evidence="12">Mycoredoxin-dependent peroxiredoxin</fullName>
    </alternativeName>
    <alternativeName>
        <fullName evidence="13">Peroxiredoxin AhpE</fullName>
    </alternativeName>
    <alternativeName>
        <fullName evidence="5">Thioredoxin peroxidase</fullName>
    </alternativeName>
</protein>
<dbReference type="CDD" id="cd03018">
    <property type="entry name" value="PRX_AhpE_like"/>
    <property type="match status" value="1"/>
</dbReference>
<evidence type="ECO:0000256" key="6">
    <source>
        <dbReference type="ARBA" id="ARBA00052774"/>
    </source>
</evidence>
<dbReference type="InterPro" id="IPR013766">
    <property type="entry name" value="Thioredoxin_domain"/>
</dbReference>
<keyword evidence="4" id="KW-0676">Redox-active center</keyword>
<comment type="subunit">
    <text evidence="9">Homodimer. Forms both dimers and octamers; a tightly-associated dimer and a ring-like octamer.</text>
</comment>
<keyword evidence="2" id="KW-0049">Antioxidant</keyword>
<sequence>MTASTPIAVGAPAPDFTLSTQDGNSRSLAEFRGSKNVLLVFYPFAFSGICTGELTEIRDTLEDFEGDDVQVLCISCDPLFSLRAWADQQGYFFPLLTDFWPHGAVAQAYGVFEESKGMAIRGTFLIDREGIVRWSLVNGPGEGRDFDGYRAALAQLRAGVSRQA</sequence>
<dbReference type="Proteomes" id="UP000035763">
    <property type="component" value="Unassembled WGS sequence"/>
</dbReference>
<evidence type="ECO:0000256" key="14">
    <source>
        <dbReference type="PIRSR" id="PIRSR000239-1"/>
    </source>
</evidence>
<evidence type="ECO:0000256" key="4">
    <source>
        <dbReference type="ARBA" id="ARBA00023284"/>
    </source>
</evidence>
<gene>
    <name evidence="16" type="ORF">BN11_810003</name>
</gene>
<dbReference type="EC" id="1.11.1.29" evidence="10"/>
<dbReference type="RefSeq" id="WP_048696126.1">
    <property type="nucleotide sequence ID" value="NZ_HG764815.1"/>
</dbReference>
<comment type="catalytic activity">
    <reaction evidence="6">
        <text>[mycoredoxin]-L-dithiol + a hydroperoxide = [mycoredoxin]-L-disulfide + an alcohol + H2O</text>
        <dbReference type="Rhea" id="RHEA:62640"/>
        <dbReference type="Rhea" id="RHEA-COMP:16137"/>
        <dbReference type="Rhea" id="RHEA-COMP:16138"/>
        <dbReference type="ChEBI" id="CHEBI:15377"/>
        <dbReference type="ChEBI" id="CHEBI:29950"/>
        <dbReference type="ChEBI" id="CHEBI:30879"/>
        <dbReference type="ChEBI" id="CHEBI:35924"/>
        <dbReference type="ChEBI" id="CHEBI:50058"/>
        <dbReference type="EC" id="1.11.1.29"/>
    </reaction>
</comment>
<comment type="similarity">
    <text evidence="8">Belongs to the peroxiredoxin family. AhpE subfamily.</text>
</comment>
<reference evidence="16 17" key="1">
    <citation type="journal article" date="2013" name="ISME J.">
        <title>A metabolic model for members of the genus Tetrasphaera involved in enhanced biological phosphorus removal.</title>
        <authorList>
            <person name="Kristiansen R."/>
            <person name="Nguyen H.T.T."/>
            <person name="Saunders A.M."/>
            <person name="Nielsen J.L."/>
            <person name="Wimmer R."/>
            <person name="Le V.Q."/>
            <person name="McIlroy S.J."/>
            <person name="Petrovski S."/>
            <person name="Seviour R.J."/>
            <person name="Calteau A."/>
            <person name="Nielsen K.L."/>
            <person name="Nielsen P.H."/>
        </authorList>
    </citation>
    <scope>NUCLEOTIDE SEQUENCE [LARGE SCALE GENOMIC DNA]</scope>
    <source>
        <strain evidence="16 17">Ben110</strain>
    </source>
</reference>
<evidence type="ECO:0000313" key="17">
    <source>
        <dbReference type="Proteomes" id="UP000035763"/>
    </source>
</evidence>